<organism evidence="2 3">
    <name type="scientific">Brevundimonas goettingensis</name>
    <dbReference type="NCBI Taxonomy" id="2774190"/>
    <lineage>
        <taxon>Bacteria</taxon>
        <taxon>Pseudomonadati</taxon>
        <taxon>Pseudomonadota</taxon>
        <taxon>Alphaproteobacteria</taxon>
        <taxon>Caulobacterales</taxon>
        <taxon>Caulobacteraceae</taxon>
        <taxon>Brevundimonas</taxon>
    </lineage>
</organism>
<keyword evidence="3" id="KW-1185">Reference proteome</keyword>
<dbReference type="AlphaFoldDB" id="A0A975BZ64"/>
<dbReference type="EMBL" id="CP062222">
    <property type="protein sequence ID" value="QTC90678.1"/>
    <property type="molecule type" value="Genomic_DNA"/>
</dbReference>
<feature type="chain" id="PRO_5036879827" description="Lipoprotein" evidence="1">
    <location>
        <begin position="20"/>
        <end position="74"/>
    </location>
</feature>
<evidence type="ECO:0008006" key="4">
    <source>
        <dbReference type="Google" id="ProtNLM"/>
    </source>
</evidence>
<dbReference type="KEGG" id="bgoe:IFJ75_15760"/>
<sequence>MKRLLILAAAAAVALSTSACVTVIDATDDGDLAWHGENAQPFDAARDQCRAETRHGQHSDAFRDCMAGKGWTRS</sequence>
<evidence type="ECO:0000313" key="2">
    <source>
        <dbReference type="EMBL" id="QTC90678.1"/>
    </source>
</evidence>
<keyword evidence="1" id="KW-0732">Signal</keyword>
<name>A0A975BZ64_9CAUL</name>
<evidence type="ECO:0000313" key="3">
    <source>
        <dbReference type="Proteomes" id="UP000663918"/>
    </source>
</evidence>
<accession>A0A975BZ64</accession>
<protein>
    <recommendedName>
        <fullName evidence="4">Lipoprotein</fullName>
    </recommendedName>
</protein>
<gene>
    <name evidence="2" type="ORF">IFJ75_15760</name>
</gene>
<feature type="signal peptide" evidence="1">
    <location>
        <begin position="1"/>
        <end position="19"/>
    </location>
</feature>
<dbReference type="Proteomes" id="UP000663918">
    <property type="component" value="Chromosome"/>
</dbReference>
<reference evidence="2" key="1">
    <citation type="submission" date="2020-09" db="EMBL/GenBank/DDBJ databases">
        <title>Brevundimonas sp. LVF2 isolated from a puddle in Goettingen, Germany.</title>
        <authorList>
            <person name="Friedrich I."/>
            <person name="Klassen A."/>
            <person name="Hannes N."/>
            <person name="Schneider D."/>
            <person name="Hertel R."/>
            <person name="Daniel R."/>
        </authorList>
    </citation>
    <scope>NUCLEOTIDE SEQUENCE</scope>
    <source>
        <strain evidence="2">LVF2</strain>
    </source>
</reference>
<dbReference type="PROSITE" id="PS51257">
    <property type="entry name" value="PROKAR_LIPOPROTEIN"/>
    <property type="match status" value="1"/>
</dbReference>
<proteinExistence type="predicted"/>
<evidence type="ECO:0000256" key="1">
    <source>
        <dbReference type="SAM" id="SignalP"/>
    </source>
</evidence>
<dbReference type="RefSeq" id="WP_207869276.1">
    <property type="nucleotide sequence ID" value="NZ_CP062222.1"/>
</dbReference>